<dbReference type="InterPro" id="IPR038389">
    <property type="entry name" value="PSMG2_sf"/>
</dbReference>
<dbReference type="Gene3D" id="3.40.50.10900">
    <property type="entry name" value="PAC-like subunit"/>
    <property type="match status" value="1"/>
</dbReference>
<dbReference type="EMBL" id="CP049865">
    <property type="protein sequence ID" value="QIK73409.1"/>
    <property type="molecule type" value="Genomic_DNA"/>
</dbReference>
<proteinExistence type="predicted"/>
<dbReference type="PIRSF" id="PIRSF028754">
    <property type="entry name" value="UCP028754"/>
    <property type="match status" value="1"/>
</dbReference>
<name>A0A6G7Y9L5_9ACTN</name>
<protein>
    <submittedName>
        <fullName evidence="1">PAC2 family protein</fullName>
    </submittedName>
</protein>
<accession>A0A6G7Y9L5</accession>
<dbReference type="InterPro" id="IPR019151">
    <property type="entry name" value="Proteasome_assmbl_chaperone_2"/>
</dbReference>
<dbReference type="SUPFAM" id="SSF159659">
    <property type="entry name" value="Cgl1923-like"/>
    <property type="match status" value="1"/>
</dbReference>
<dbReference type="Pfam" id="PF09754">
    <property type="entry name" value="PAC2"/>
    <property type="match status" value="1"/>
</dbReference>
<keyword evidence="2" id="KW-1185">Reference proteome</keyword>
<organism evidence="1 2">
    <name type="scientific">Propioniciclava coleopterorum</name>
    <dbReference type="NCBI Taxonomy" id="2714937"/>
    <lineage>
        <taxon>Bacteria</taxon>
        <taxon>Bacillati</taxon>
        <taxon>Actinomycetota</taxon>
        <taxon>Actinomycetes</taxon>
        <taxon>Propionibacteriales</taxon>
        <taxon>Propionibacteriaceae</taxon>
        <taxon>Propioniciclava</taxon>
    </lineage>
</organism>
<dbReference type="Proteomes" id="UP000501058">
    <property type="component" value="Chromosome"/>
</dbReference>
<sequence length="301" mass="31957">MADPSELYTVDAEVRDAVLGTAPVLLHLLEGYVDAGQVGRQIAQHLLATGQPEVVATFDHDALHDYRSRRPQLVFDQNTWVEMSDPDLVLSKLTDATGRVYLLLSGPEPDMGWRRALDAVLALAADLGVTELVTAHGIPMAVPHTRPTLITGHATDPALVAENPVWIDRVTVPGSFSATLEFVAGERGFTARGFVAHVPHYLAPGTYAPAALAVIERIREATGLHLPPGDLATLAMGTLAQLEEEVSSDGELGPLVSALEEQYDELVAGGGRSVPSADEIGAVIEQFLADRDDEGNAGGSH</sequence>
<dbReference type="KEGG" id="prv:G7070_15495"/>
<reference evidence="1 2" key="1">
    <citation type="submission" date="2020-03" db="EMBL/GenBank/DDBJ databases">
        <title>Propioniciclava sp. nov., isolated from Hydrophilus acuminatus.</title>
        <authorList>
            <person name="Hyun D.-W."/>
            <person name="Bae J.-W."/>
        </authorList>
    </citation>
    <scope>NUCLEOTIDE SEQUENCE [LARGE SCALE GENOMIC DNA]</scope>
    <source>
        <strain evidence="1 2">HDW11</strain>
    </source>
</reference>
<evidence type="ECO:0000313" key="1">
    <source>
        <dbReference type="EMBL" id="QIK73409.1"/>
    </source>
</evidence>
<dbReference type="Gene3D" id="1.10.287.100">
    <property type="match status" value="1"/>
</dbReference>
<dbReference type="AlphaFoldDB" id="A0A6G7Y9L5"/>
<gene>
    <name evidence="1" type="ORF">G7070_15495</name>
</gene>
<dbReference type="RefSeq" id="WP_166234478.1">
    <property type="nucleotide sequence ID" value="NZ_CP049865.1"/>
</dbReference>
<dbReference type="InterPro" id="IPR008492">
    <property type="entry name" value="Rv2714-like"/>
</dbReference>
<evidence type="ECO:0000313" key="2">
    <source>
        <dbReference type="Proteomes" id="UP000501058"/>
    </source>
</evidence>